<gene>
    <name evidence="1" type="ORF">AFK76_05475</name>
</gene>
<protein>
    <recommendedName>
        <fullName evidence="3">N-acetyltransferase domain-containing protein</fullName>
    </recommendedName>
</protein>
<organism evidence="1 2">
    <name type="scientific">Idiomarina zobellii</name>
    <dbReference type="NCBI Taxonomy" id="86103"/>
    <lineage>
        <taxon>Bacteria</taxon>
        <taxon>Pseudomonadati</taxon>
        <taxon>Pseudomonadota</taxon>
        <taxon>Gammaproteobacteria</taxon>
        <taxon>Alteromonadales</taxon>
        <taxon>Idiomarinaceae</taxon>
        <taxon>Idiomarina</taxon>
    </lineage>
</organism>
<comment type="caution">
    <text evidence="1">The sequence shown here is derived from an EMBL/GenBank/DDBJ whole genome shotgun (WGS) entry which is preliminary data.</text>
</comment>
<evidence type="ECO:0000313" key="1">
    <source>
        <dbReference type="EMBL" id="KPD23985.1"/>
    </source>
</evidence>
<evidence type="ECO:0008006" key="3">
    <source>
        <dbReference type="Google" id="ProtNLM"/>
    </source>
</evidence>
<accession>A0A837NI38</accession>
<sequence length="188" mass="21395">MLEPNLLGTKPISLYTYDSLLEMGYSVECIVSKTVDLSECDITDYIQSRGETSYWASHRYHNMDLFVCAMSLEEVVAHISAMRVKTDEAMAFLEGKCAETEFTVVSEKDAKTTSHYVYISAVVVKKSLRNSTVALKLIRQGYRLLNQYLKDTQQAEGIFAEAYSDEGRRLCELFGMNNISANFYRKDI</sequence>
<proteinExistence type="predicted"/>
<name>A0A837NI38_9GAMM</name>
<dbReference type="EMBL" id="LHSG01000004">
    <property type="protein sequence ID" value="KPD23985.1"/>
    <property type="molecule type" value="Genomic_DNA"/>
</dbReference>
<evidence type="ECO:0000313" key="2">
    <source>
        <dbReference type="Proteomes" id="UP000053030"/>
    </source>
</evidence>
<dbReference type="AlphaFoldDB" id="A0A837NI38"/>
<keyword evidence="2" id="KW-1185">Reference proteome</keyword>
<dbReference type="Proteomes" id="UP000053030">
    <property type="component" value="Unassembled WGS sequence"/>
</dbReference>
<reference evidence="1 2" key="1">
    <citation type="submission" date="2015-08" db="EMBL/GenBank/DDBJ databases">
        <title>Genome sequencing and assembly of the deep-sea bacterium Idiomarina zobellii.</title>
        <authorList>
            <person name="Mithoefer S.D."/>
            <person name="Rheaume B.A."/>
            <person name="MacLea K.S."/>
        </authorList>
    </citation>
    <scope>NUCLEOTIDE SEQUENCE [LARGE SCALE GENOMIC DNA]</scope>
    <source>
        <strain evidence="1 2">KMM 231</strain>
    </source>
</reference>